<accession>A0A2K3JP31</accession>
<sequence>RVTSIVYLNYRSRSMDSSKVQGQFHNSLLLSRIFGKSWKHTSYVPYSLNNSSDLVRSQILLMDPLPQINEVFSTLFNTKDNL</sequence>
<reference evidence="1 2" key="2">
    <citation type="journal article" date="2017" name="Front. Plant Sci.">
        <title>Gene Classification and Mining of Molecular Markers Useful in Red Clover (Trifolium pratense) Breeding.</title>
        <authorList>
            <person name="Istvanek J."/>
            <person name="Dluhosova J."/>
            <person name="Dluhos P."/>
            <person name="Patkova L."/>
            <person name="Nedelnik J."/>
            <person name="Repkova J."/>
        </authorList>
    </citation>
    <scope>NUCLEOTIDE SEQUENCE [LARGE SCALE GENOMIC DNA]</scope>
    <source>
        <strain evidence="2">cv. Tatra</strain>
        <tissue evidence="1">Young leaves</tissue>
    </source>
</reference>
<name>A0A2K3JP31_TRIPR</name>
<dbReference type="AlphaFoldDB" id="A0A2K3JP31"/>
<organism evidence="1 2">
    <name type="scientific">Trifolium pratense</name>
    <name type="common">Red clover</name>
    <dbReference type="NCBI Taxonomy" id="57577"/>
    <lineage>
        <taxon>Eukaryota</taxon>
        <taxon>Viridiplantae</taxon>
        <taxon>Streptophyta</taxon>
        <taxon>Embryophyta</taxon>
        <taxon>Tracheophyta</taxon>
        <taxon>Spermatophyta</taxon>
        <taxon>Magnoliopsida</taxon>
        <taxon>eudicotyledons</taxon>
        <taxon>Gunneridae</taxon>
        <taxon>Pentapetalae</taxon>
        <taxon>rosids</taxon>
        <taxon>fabids</taxon>
        <taxon>Fabales</taxon>
        <taxon>Fabaceae</taxon>
        <taxon>Papilionoideae</taxon>
        <taxon>50 kb inversion clade</taxon>
        <taxon>NPAAA clade</taxon>
        <taxon>Hologalegina</taxon>
        <taxon>IRL clade</taxon>
        <taxon>Trifolieae</taxon>
        <taxon>Trifolium</taxon>
    </lineage>
</organism>
<reference evidence="1 2" key="1">
    <citation type="journal article" date="2014" name="Am. J. Bot.">
        <title>Genome assembly and annotation for red clover (Trifolium pratense; Fabaceae).</title>
        <authorList>
            <person name="Istvanek J."/>
            <person name="Jaros M."/>
            <person name="Krenek A."/>
            <person name="Repkova J."/>
        </authorList>
    </citation>
    <scope>NUCLEOTIDE SEQUENCE [LARGE SCALE GENOMIC DNA]</scope>
    <source>
        <strain evidence="2">cv. Tatra</strain>
        <tissue evidence="1">Young leaves</tissue>
    </source>
</reference>
<proteinExistence type="predicted"/>
<dbReference type="Proteomes" id="UP000236291">
    <property type="component" value="Unassembled WGS sequence"/>
</dbReference>
<evidence type="ECO:0000313" key="2">
    <source>
        <dbReference type="Proteomes" id="UP000236291"/>
    </source>
</evidence>
<evidence type="ECO:0000313" key="1">
    <source>
        <dbReference type="EMBL" id="PNX55801.1"/>
    </source>
</evidence>
<dbReference type="EMBL" id="ASHM01072866">
    <property type="protein sequence ID" value="PNX55801.1"/>
    <property type="molecule type" value="Genomic_DNA"/>
</dbReference>
<protein>
    <submittedName>
        <fullName evidence="1">Uncharacterized protein</fullName>
    </submittedName>
</protein>
<feature type="non-terminal residue" evidence="1">
    <location>
        <position position="1"/>
    </location>
</feature>
<comment type="caution">
    <text evidence="1">The sequence shown here is derived from an EMBL/GenBank/DDBJ whole genome shotgun (WGS) entry which is preliminary data.</text>
</comment>
<gene>
    <name evidence="1" type="ORF">L195_g049432</name>
</gene>